<organism evidence="2 3">
    <name type="scientific">Ancylostoma ceylanicum</name>
    <dbReference type="NCBI Taxonomy" id="53326"/>
    <lineage>
        <taxon>Eukaryota</taxon>
        <taxon>Metazoa</taxon>
        <taxon>Ecdysozoa</taxon>
        <taxon>Nematoda</taxon>
        <taxon>Chromadorea</taxon>
        <taxon>Rhabditida</taxon>
        <taxon>Rhabditina</taxon>
        <taxon>Rhabditomorpha</taxon>
        <taxon>Strongyloidea</taxon>
        <taxon>Ancylostomatidae</taxon>
        <taxon>Ancylostomatinae</taxon>
        <taxon>Ancylostoma</taxon>
    </lineage>
</organism>
<evidence type="ECO:0000256" key="1">
    <source>
        <dbReference type="SAM" id="MobiDB-lite"/>
    </source>
</evidence>
<accession>A0A0D6LM27</accession>
<dbReference type="Proteomes" id="UP000054495">
    <property type="component" value="Unassembled WGS sequence"/>
</dbReference>
<sequence>MEGQEKEQGELFEELKSSRQKSRSQPSGLDRVKSLTRKLSAKSRFLIGHHEKDAHNHHFTPSQFFSEYVSKKCSKAVRVKDQTAGKNSVLVAEPRSSTPSPFAVAHFTSGDS</sequence>
<name>A0A0D6LM27_9BILA</name>
<evidence type="ECO:0000313" key="2">
    <source>
        <dbReference type="EMBL" id="EPB71101.1"/>
    </source>
</evidence>
<evidence type="ECO:0000313" key="3">
    <source>
        <dbReference type="Proteomes" id="UP000054495"/>
    </source>
</evidence>
<dbReference type="AlphaFoldDB" id="A0A0D6LM27"/>
<gene>
    <name evidence="2" type="ORF">ANCCEY_09815</name>
</gene>
<feature type="region of interest" description="Disordered" evidence="1">
    <location>
        <begin position="1"/>
        <end position="34"/>
    </location>
</feature>
<protein>
    <submittedName>
        <fullName evidence="2">Uncharacterized protein</fullName>
    </submittedName>
</protein>
<feature type="region of interest" description="Disordered" evidence="1">
    <location>
        <begin position="83"/>
        <end position="112"/>
    </location>
</feature>
<keyword evidence="3" id="KW-1185">Reference proteome</keyword>
<dbReference type="EMBL" id="KE125137">
    <property type="protein sequence ID" value="EPB71101.1"/>
    <property type="molecule type" value="Genomic_DNA"/>
</dbReference>
<reference evidence="2 3" key="1">
    <citation type="submission" date="2013-05" db="EMBL/GenBank/DDBJ databases">
        <title>Draft genome of the parasitic nematode Anyclostoma ceylanicum.</title>
        <authorList>
            <person name="Mitreva M."/>
        </authorList>
    </citation>
    <scope>NUCLEOTIDE SEQUENCE [LARGE SCALE GENOMIC DNA]</scope>
</reference>
<proteinExistence type="predicted"/>
<feature type="compositionally biased region" description="Basic and acidic residues" evidence="1">
    <location>
        <begin position="1"/>
        <end position="17"/>
    </location>
</feature>